<dbReference type="GO" id="GO:0006633">
    <property type="term" value="P:fatty acid biosynthetic process"/>
    <property type="evidence" value="ECO:0007669"/>
    <property type="project" value="TreeGrafter"/>
</dbReference>
<feature type="non-terminal residue" evidence="3">
    <location>
        <position position="1"/>
    </location>
</feature>
<accession>A0A0F8X9P7</accession>
<dbReference type="Pfam" id="PF00109">
    <property type="entry name" value="ketoacyl-synt"/>
    <property type="match status" value="1"/>
</dbReference>
<dbReference type="InterPro" id="IPR014030">
    <property type="entry name" value="Ketoacyl_synth_N"/>
</dbReference>
<dbReference type="Gene3D" id="3.30.70.3290">
    <property type="match status" value="1"/>
</dbReference>
<proteinExistence type="predicted"/>
<sequence length="370" mass="38405">TVDTACSSSLVALHLACQALRQGECSLALAGGVTVMSTPSMFIEFARQRGLAPDGRCKSFADAADGAGFSDGAGLLLVERLSEARRQGHRVLAVVRGSATNQDGASNGLTAPNGPSQERVIGQALANARLSPAEVDAVEAHGTGTTLGDPIEAQALLAAYGQERTNGPLRLGSIKSNIGHASAAAGVAGVIKMVMAMRHGVLPKTLHVDEPSSHVDWSAGEIELLTEPEPWPQNERPRRAGVSSFGVSGTNAHLILEEAPAPEPDQAPSEDGAAPEPGVTPWLVSAKSEAALRAQAERLRSHLQAHPELAVADVGYSLALGRSRLDHRAAIVAAERDELLAGLEALWRGEPAPGLVQGVAAREGKVAFMF</sequence>
<dbReference type="PROSITE" id="PS52004">
    <property type="entry name" value="KS3_2"/>
    <property type="match status" value="1"/>
</dbReference>
<gene>
    <name evidence="3" type="ORF">LCGC14_2973230</name>
</gene>
<dbReference type="InterPro" id="IPR032821">
    <property type="entry name" value="PKS_assoc"/>
</dbReference>
<dbReference type="EMBL" id="LAZR01060510">
    <property type="protein sequence ID" value="KKK65528.1"/>
    <property type="molecule type" value="Genomic_DNA"/>
</dbReference>
<dbReference type="Pfam" id="PF02801">
    <property type="entry name" value="Ketoacyl-synt_C"/>
    <property type="match status" value="1"/>
</dbReference>
<dbReference type="PANTHER" id="PTHR43775:SF51">
    <property type="entry name" value="INACTIVE PHENOLPHTHIOCEROL SYNTHESIS POLYKETIDE SYNTHASE TYPE I PKS1-RELATED"/>
    <property type="match status" value="1"/>
</dbReference>
<dbReference type="InterPro" id="IPR020841">
    <property type="entry name" value="PKS_Beta-ketoAc_synthase_dom"/>
</dbReference>
<organism evidence="3">
    <name type="scientific">marine sediment metagenome</name>
    <dbReference type="NCBI Taxonomy" id="412755"/>
    <lineage>
        <taxon>unclassified sequences</taxon>
        <taxon>metagenomes</taxon>
        <taxon>ecological metagenomes</taxon>
    </lineage>
</organism>
<feature type="domain" description="Ketosynthase family 3 (KS3)" evidence="2">
    <location>
        <begin position="1"/>
        <end position="258"/>
    </location>
</feature>
<evidence type="ECO:0000256" key="1">
    <source>
        <dbReference type="ARBA" id="ARBA00022679"/>
    </source>
</evidence>
<evidence type="ECO:0000313" key="3">
    <source>
        <dbReference type="EMBL" id="KKK65528.1"/>
    </source>
</evidence>
<comment type="caution">
    <text evidence="3">The sequence shown here is derived from an EMBL/GenBank/DDBJ whole genome shotgun (WGS) entry which is preliminary data.</text>
</comment>
<keyword evidence="1" id="KW-0808">Transferase</keyword>
<dbReference type="GO" id="GO:0004312">
    <property type="term" value="F:fatty acid synthase activity"/>
    <property type="evidence" value="ECO:0007669"/>
    <property type="project" value="TreeGrafter"/>
</dbReference>
<name>A0A0F8X9P7_9ZZZZ</name>
<protein>
    <recommendedName>
        <fullName evidence="2">Ketosynthase family 3 (KS3) domain-containing protein</fullName>
    </recommendedName>
</protein>
<evidence type="ECO:0000259" key="2">
    <source>
        <dbReference type="PROSITE" id="PS52004"/>
    </source>
</evidence>
<dbReference type="InterPro" id="IPR016039">
    <property type="entry name" value="Thiolase-like"/>
</dbReference>
<reference evidence="3" key="1">
    <citation type="journal article" date="2015" name="Nature">
        <title>Complex archaea that bridge the gap between prokaryotes and eukaryotes.</title>
        <authorList>
            <person name="Spang A."/>
            <person name="Saw J.H."/>
            <person name="Jorgensen S.L."/>
            <person name="Zaremba-Niedzwiedzka K."/>
            <person name="Martijn J."/>
            <person name="Lind A.E."/>
            <person name="van Eijk R."/>
            <person name="Schleper C."/>
            <person name="Guy L."/>
            <person name="Ettema T.J."/>
        </authorList>
    </citation>
    <scope>NUCLEOTIDE SEQUENCE</scope>
</reference>
<dbReference type="InterPro" id="IPR050091">
    <property type="entry name" value="PKS_NRPS_Biosynth_Enz"/>
</dbReference>
<dbReference type="InterPro" id="IPR014031">
    <property type="entry name" value="Ketoacyl_synth_C"/>
</dbReference>
<feature type="non-terminal residue" evidence="3">
    <location>
        <position position="370"/>
    </location>
</feature>
<dbReference type="CDD" id="cd00833">
    <property type="entry name" value="PKS"/>
    <property type="match status" value="1"/>
</dbReference>
<dbReference type="SUPFAM" id="SSF53901">
    <property type="entry name" value="Thiolase-like"/>
    <property type="match status" value="2"/>
</dbReference>
<dbReference type="Pfam" id="PF16197">
    <property type="entry name" value="KAsynt_C_assoc"/>
    <property type="match status" value="1"/>
</dbReference>
<dbReference type="AlphaFoldDB" id="A0A0F8X9P7"/>
<dbReference type="PANTHER" id="PTHR43775">
    <property type="entry name" value="FATTY ACID SYNTHASE"/>
    <property type="match status" value="1"/>
</dbReference>
<dbReference type="Gene3D" id="3.40.47.10">
    <property type="match status" value="1"/>
</dbReference>
<dbReference type="SMART" id="SM00825">
    <property type="entry name" value="PKS_KS"/>
    <property type="match status" value="1"/>
</dbReference>